<dbReference type="Gene3D" id="3.40.50.720">
    <property type="entry name" value="NAD(P)-binding Rossmann-like Domain"/>
    <property type="match status" value="1"/>
</dbReference>
<dbReference type="RefSeq" id="WP_245773941.1">
    <property type="nucleotide sequence ID" value="NZ_FOUY01000069.1"/>
</dbReference>
<dbReference type="InterPro" id="IPR013154">
    <property type="entry name" value="ADH-like_N"/>
</dbReference>
<dbReference type="GO" id="GO:0016491">
    <property type="term" value="F:oxidoreductase activity"/>
    <property type="evidence" value="ECO:0007669"/>
    <property type="project" value="InterPro"/>
</dbReference>
<feature type="domain" description="Enoyl reductase (ER)" evidence="1">
    <location>
        <begin position="10"/>
        <end position="328"/>
    </location>
</feature>
<keyword evidence="3" id="KW-1185">Reference proteome</keyword>
<dbReference type="EMBL" id="FOUY01000069">
    <property type="protein sequence ID" value="SFO49430.1"/>
    <property type="molecule type" value="Genomic_DNA"/>
</dbReference>
<dbReference type="Pfam" id="PF08240">
    <property type="entry name" value="ADH_N"/>
    <property type="match status" value="1"/>
</dbReference>
<evidence type="ECO:0000313" key="2">
    <source>
        <dbReference type="EMBL" id="SFO49430.1"/>
    </source>
</evidence>
<dbReference type="AlphaFoldDB" id="A0A1I5HN47"/>
<dbReference type="Gene3D" id="3.90.180.10">
    <property type="entry name" value="Medium-chain alcohol dehydrogenases, catalytic domain"/>
    <property type="match status" value="1"/>
</dbReference>
<dbReference type="SUPFAM" id="SSF51735">
    <property type="entry name" value="NAD(P)-binding Rossmann-fold domains"/>
    <property type="match status" value="1"/>
</dbReference>
<reference evidence="2 3" key="1">
    <citation type="submission" date="2016-10" db="EMBL/GenBank/DDBJ databases">
        <authorList>
            <person name="de Groot N.N."/>
        </authorList>
    </citation>
    <scope>NUCLEOTIDE SEQUENCE [LARGE SCALE GENOMIC DNA]</scope>
    <source>
        <strain evidence="2 3">CGMCC 4.1877</strain>
    </source>
</reference>
<name>A0A1I5HN47_PSUAM</name>
<gene>
    <name evidence="2" type="ORF">SAMN05216207_106918</name>
</gene>
<dbReference type="SMART" id="SM00829">
    <property type="entry name" value="PKS_ER"/>
    <property type="match status" value="1"/>
</dbReference>
<dbReference type="STRING" id="260086.SAMN05216207_106918"/>
<dbReference type="SUPFAM" id="SSF50129">
    <property type="entry name" value="GroES-like"/>
    <property type="match status" value="1"/>
</dbReference>
<dbReference type="InterPro" id="IPR011032">
    <property type="entry name" value="GroES-like_sf"/>
</dbReference>
<protein>
    <submittedName>
        <fullName evidence="2">NADPH2:quinone reductase</fullName>
    </submittedName>
</protein>
<dbReference type="InterPro" id="IPR020843">
    <property type="entry name" value="ER"/>
</dbReference>
<dbReference type="CDD" id="cd08241">
    <property type="entry name" value="QOR1"/>
    <property type="match status" value="1"/>
</dbReference>
<dbReference type="InterPro" id="IPR036291">
    <property type="entry name" value="NAD(P)-bd_dom_sf"/>
</dbReference>
<evidence type="ECO:0000313" key="3">
    <source>
        <dbReference type="Proteomes" id="UP000199614"/>
    </source>
</evidence>
<dbReference type="Proteomes" id="UP000199614">
    <property type="component" value="Unassembled WGS sequence"/>
</dbReference>
<evidence type="ECO:0000259" key="1">
    <source>
        <dbReference type="SMART" id="SM00829"/>
    </source>
</evidence>
<proteinExistence type="predicted"/>
<dbReference type="InterPro" id="IPR013149">
    <property type="entry name" value="ADH-like_C"/>
</dbReference>
<sequence length="346" mass="35933">MRALVCREYGHWRDLQMSEIATPAPERGQVGVRVHAAGLSFANTLAIAGRHQNRTEPPFVPGTEAAGVITWVNTAETGLSAGDRVAVSLSHGAFAEHAVVDSAHAFPIPDQLSFAQATLLPTIYTTAWTALRNQAATGPGDTVLIHGAAGASGLAAIEVARALGARVIACASTAAKREGALGAGAHLAVDSVSFRQAVLDETAGRGADVVYDPVGGAVFEQSLRAIAPEGRMLVIGFASGDIPQIPANILLVKNLTVHGVNWGYHAGWSPKKPTERVSAQVDDTYKQLSALVAGGEIAPRVHRVLPMEDFGAGFTEIEGRSVIGKVVLAPHGVGNAALSTTERNTS</sequence>
<accession>A0A1I5HN47</accession>
<dbReference type="InterPro" id="IPR051397">
    <property type="entry name" value="Zn-ADH-like_protein"/>
</dbReference>
<dbReference type="Pfam" id="PF00107">
    <property type="entry name" value="ADH_zinc_N"/>
    <property type="match status" value="1"/>
</dbReference>
<organism evidence="2 3">
    <name type="scientific">Pseudonocardia ammonioxydans</name>
    <dbReference type="NCBI Taxonomy" id="260086"/>
    <lineage>
        <taxon>Bacteria</taxon>
        <taxon>Bacillati</taxon>
        <taxon>Actinomycetota</taxon>
        <taxon>Actinomycetes</taxon>
        <taxon>Pseudonocardiales</taxon>
        <taxon>Pseudonocardiaceae</taxon>
        <taxon>Pseudonocardia</taxon>
    </lineage>
</organism>
<dbReference type="PANTHER" id="PTHR43677:SF4">
    <property type="entry name" value="QUINONE OXIDOREDUCTASE-LIKE PROTEIN 2"/>
    <property type="match status" value="1"/>
</dbReference>
<dbReference type="PANTHER" id="PTHR43677">
    <property type="entry name" value="SHORT-CHAIN DEHYDROGENASE/REDUCTASE"/>
    <property type="match status" value="1"/>
</dbReference>